<keyword evidence="2" id="KW-1185">Reference proteome</keyword>
<name>A0A135IAP9_9GAMM</name>
<dbReference type="Gene3D" id="1.20.120.160">
    <property type="entry name" value="HPT domain"/>
    <property type="match status" value="1"/>
</dbReference>
<dbReference type="InterPro" id="IPR036641">
    <property type="entry name" value="HPT_dom_sf"/>
</dbReference>
<evidence type="ECO:0000313" key="2">
    <source>
        <dbReference type="Proteomes" id="UP000070529"/>
    </source>
</evidence>
<dbReference type="GO" id="GO:0000160">
    <property type="term" value="P:phosphorelay signal transduction system"/>
    <property type="evidence" value="ECO:0007669"/>
    <property type="project" value="InterPro"/>
</dbReference>
<reference evidence="1 2" key="1">
    <citation type="submission" date="2015-11" db="EMBL/GenBank/DDBJ databases">
        <title>Genomic Taxonomy of the Vibrionaceae.</title>
        <authorList>
            <person name="Gomez-Gil B."/>
            <person name="Enciso-Ibarra J."/>
        </authorList>
    </citation>
    <scope>NUCLEOTIDE SEQUENCE [LARGE SCALE GENOMIC DNA]</scope>
    <source>
        <strain evidence="1 2">CAIM 912</strain>
    </source>
</reference>
<dbReference type="Proteomes" id="UP000070529">
    <property type="component" value="Unassembled WGS sequence"/>
</dbReference>
<dbReference type="EMBL" id="LNTY01000025">
    <property type="protein sequence ID" value="KXF82444.1"/>
    <property type="molecule type" value="Genomic_DNA"/>
</dbReference>
<accession>A0A135IAP9</accession>
<dbReference type="RefSeq" id="WP_067414038.1">
    <property type="nucleotide sequence ID" value="NZ_LNTY01000025.1"/>
</dbReference>
<dbReference type="STRING" id="294935.ATN88_10050"/>
<protein>
    <submittedName>
        <fullName evidence="1">Uncharacterized protein</fullName>
    </submittedName>
</protein>
<organism evidence="1 2">
    <name type="scientific">Enterovibrio coralii</name>
    <dbReference type="NCBI Taxonomy" id="294935"/>
    <lineage>
        <taxon>Bacteria</taxon>
        <taxon>Pseudomonadati</taxon>
        <taxon>Pseudomonadota</taxon>
        <taxon>Gammaproteobacteria</taxon>
        <taxon>Vibrionales</taxon>
        <taxon>Vibrionaceae</taxon>
        <taxon>Enterovibrio</taxon>
    </lineage>
</organism>
<dbReference type="AlphaFoldDB" id="A0A135IAP9"/>
<sequence>MKLFGRFILDEGLVSAKDLADAMVEQVSQTPHSLEIIYQKGLISPEQLLDIISLQNDEHLDFRTACIRLDIWRTEFIDIINDEVAKRRITLGQLLVDKELVEPNKLLSVLKQYHVYRAENNNDFALFSENTLLDLNEGENDKSAQEIVFEPDFSQVQLSNLPDYLDLFSEEKEIELEMQILAIESLGNAEQDVDPEELLDQFFTEYHSLKGTARGIGAILTENIIHESEDLLTFYKRFLHKVESSDFAALAATNLKVIDVLGHLRNEMIDTGTEESFWRKPELKARYLKALNDTKRLFVELESRGYQVDLDDVRDMF</sequence>
<dbReference type="OrthoDB" id="5914352at2"/>
<comment type="caution">
    <text evidence="1">The sequence shown here is derived from an EMBL/GenBank/DDBJ whole genome shotgun (WGS) entry which is preliminary data.</text>
</comment>
<proteinExistence type="predicted"/>
<gene>
    <name evidence="1" type="ORF">ATN88_10050</name>
</gene>
<dbReference type="SUPFAM" id="SSF47226">
    <property type="entry name" value="Histidine-containing phosphotransfer domain, HPT domain"/>
    <property type="match status" value="1"/>
</dbReference>
<evidence type="ECO:0000313" key="1">
    <source>
        <dbReference type="EMBL" id="KXF82444.1"/>
    </source>
</evidence>